<feature type="chain" id="PRO_5013224368" evidence="3">
    <location>
        <begin position="25"/>
        <end position="201"/>
    </location>
</feature>
<organism evidence="4 5">
    <name type="scientific">Insolitispirillum peregrinum</name>
    <dbReference type="NCBI Taxonomy" id="80876"/>
    <lineage>
        <taxon>Bacteria</taxon>
        <taxon>Pseudomonadati</taxon>
        <taxon>Pseudomonadota</taxon>
        <taxon>Alphaproteobacteria</taxon>
        <taxon>Rhodospirillales</taxon>
        <taxon>Novispirillaceae</taxon>
        <taxon>Insolitispirillum</taxon>
    </lineage>
</organism>
<keyword evidence="2" id="KW-1133">Transmembrane helix</keyword>
<accession>A0A1N7PFB2</accession>
<evidence type="ECO:0000313" key="4">
    <source>
        <dbReference type="EMBL" id="SIT09258.1"/>
    </source>
</evidence>
<keyword evidence="2" id="KW-0812">Transmembrane</keyword>
<feature type="signal peptide" evidence="3">
    <location>
        <begin position="1"/>
        <end position="24"/>
    </location>
</feature>
<protein>
    <submittedName>
        <fullName evidence="4">Nickel transport protein</fullName>
    </submittedName>
</protein>
<evidence type="ECO:0000256" key="2">
    <source>
        <dbReference type="SAM" id="Phobius"/>
    </source>
</evidence>
<sequence>MKRLFSTSIVALLVLAGSASSAWAHKVIASGYAAGDKIEGEVGFSNGDPAINTTISITAPDGRTLGEVQTNAEGLFTFTPTEAVPHIFRGDLGAGHVAEFRMEVSELPRALQGGTAGAAPTPTASTASGPAVTASPDAAALQAMIAQAVRDEMRPLKHEIAAYKEHNSLQTILGGIGYILGLVGISFYWLAHQRLKKQPPQ</sequence>
<evidence type="ECO:0000256" key="1">
    <source>
        <dbReference type="SAM" id="MobiDB-lite"/>
    </source>
</evidence>
<dbReference type="OrthoDB" id="8447011at2"/>
<name>A0A1N7PFB2_9PROT</name>
<evidence type="ECO:0000256" key="3">
    <source>
        <dbReference type="SAM" id="SignalP"/>
    </source>
</evidence>
<feature type="compositionally biased region" description="Low complexity" evidence="1">
    <location>
        <begin position="117"/>
        <end position="132"/>
    </location>
</feature>
<keyword evidence="3" id="KW-0732">Signal</keyword>
<feature type="region of interest" description="Disordered" evidence="1">
    <location>
        <begin position="111"/>
        <end position="132"/>
    </location>
</feature>
<dbReference type="Proteomes" id="UP000185678">
    <property type="component" value="Unassembled WGS sequence"/>
</dbReference>
<proteinExistence type="predicted"/>
<reference evidence="4 5" key="1">
    <citation type="submission" date="2017-01" db="EMBL/GenBank/DDBJ databases">
        <authorList>
            <person name="Mah S.A."/>
            <person name="Swanson W.J."/>
            <person name="Moy G.W."/>
            <person name="Vacquier V.D."/>
        </authorList>
    </citation>
    <scope>NUCLEOTIDE SEQUENCE [LARGE SCALE GENOMIC DNA]</scope>
    <source>
        <strain evidence="4 5">DSM 11589</strain>
    </source>
</reference>
<dbReference type="STRING" id="80876.SAMN05421779_106278"/>
<keyword evidence="5" id="KW-1185">Reference proteome</keyword>
<dbReference type="AlphaFoldDB" id="A0A1N7PFB2"/>
<dbReference type="RefSeq" id="WP_076401571.1">
    <property type="nucleotide sequence ID" value="NZ_FTOA01000006.1"/>
</dbReference>
<keyword evidence="2" id="KW-0472">Membrane</keyword>
<feature type="transmembrane region" description="Helical" evidence="2">
    <location>
        <begin position="172"/>
        <end position="191"/>
    </location>
</feature>
<dbReference type="EMBL" id="FTOA01000006">
    <property type="protein sequence ID" value="SIT09258.1"/>
    <property type="molecule type" value="Genomic_DNA"/>
</dbReference>
<evidence type="ECO:0000313" key="5">
    <source>
        <dbReference type="Proteomes" id="UP000185678"/>
    </source>
</evidence>
<gene>
    <name evidence="4" type="ORF">SAMN05421779_106278</name>
</gene>